<comment type="caution">
    <text evidence="1">The sequence shown here is derived from an EMBL/GenBank/DDBJ whole genome shotgun (WGS) entry which is preliminary data.</text>
</comment>
<dbReference type="InterPro" id="IPR036390">
    <property type="entry name" value="WH_DNA-bd_sf"/>
</dbReference>
<protein>
    <recommendedName>
        <fullName evidence="3">Transcriptional regulator</fullName>
    </recommendedName>
</protein>
<evidence type="ECO:0000313" key="2">
    <source>
        <dbReference type="Proteomes" id="UP001596473"/>
    </source>
</evidence>
<dbReference type="RefSeq" id="WP_380190195.1">
    <property type="nucleotide sequence ID" value="NZ_JBHTBQ010000046.1"/>
</dbReference>
<dbReference type="EMBL" id="JBHTBQ010000046">
    <property type="protein sequence ID" value="MFC7422235.1"/>
    <property type="molecule type" value="Genomic_DNA"/>
</dbReference>
<organism evidence="1 2">
    <name type="scientific">Iodobacter arcticus</name>
    <dbReference type="NCBI Taxonomy" id="590593"/>
    <lineage>
        <taxon>Bacteria</taxon>
        <taxon>Pseudomonadati</taxon>
        <taxon>Pseudomonadota</taxon>
        <taxon>Betaproteobacteria</taxon>
        <taxon>Neisseriales</taxon>
        <taxon>Chitinibacteraceae</taxon>
        <taxon>Iodobacter</taxon>
    </lineage>
</organism>
<dbReference type="SUPFAM" id="SSF46785">
    <property type="entry name" value="Winged helix' DNA-binding domain"/>
    <property type="match status" value="1"/>
</dbReference>
<dbReference type="Proteomes" id="UP001596473">
    <property type="component" value="Unassembled WGS sequence"/>
</dbReference>
<evidence type="ECO:0000313" key="1">
    <source>
        <dbReference type="EMBL" id="MFC7422235.1"/>
    </source>
</evidence>
<sequence>MATMRTPVHPSKEDLTLTRVLYVLSDPARLAIVQSLVSVGEQACGALC</sequence>
<proteinExistence type="predicted"/>
<evidence type="ECO:0008006" key="3">
    <source>
        <dbReference type="Google" id="ProtNLM"/>
    </source>
</evidence>
<keyword evidence="2" id="KW-1185">Reference proteome</keyword>
<reference evidence="2" key="1">
    <citation type="journal article" date="2019" name="Int. J. Syst. Evol. Microbiol.">
        <title>The Global Catalogue of Microorganisms (GCM) 10K type strain sequencing project: providing services to taxonomists for standard genome sequencing and annotation.</title>
        <authorList>
            <consortium name="The Broad Institute Genomics Platform"/>
            <consortium name="The Broad Institute Genome Sequencing Center for Infectious Disease"/>
            <person name="Wu L."/>
            <person name="Ma J."/>
        </authorList>
    </citation>
    <scope>NUCLEOTIDE SEQUENCE [LARGE SCALE GENOMIC DNA]</scope>
    <source>
        <strain evidence="2">CCUG 62945</strain>
    </source>
</reference>
<gene>
    <name evidence="1" type="ORF">ACFQNF_20455</name>
</gene>
<name>A0ABW2R6M3_9NEIS</name>
<accession>A0ABW2R6M3</accession>